<name>A0ABP1PN22_9HEXA</name>
<dbReference type="Proteomes" id="UP001642540">
    <property type="component" value="Unassembled WGS sequence"/>
</dbReference>
<accession>A0ABP1PN22</accession>
<evidence type="ECO:0000256" key="1">
    <source>
        <dbReference type="PROSITE-ProRule" id="PRU00047"/>
    </source>
</evidence>
<dbReference type="SUPFAM" id="SSF57756">
    <property type="entry name" value="Retrovirus zinc finger-like domains"/>
    <property type="match status" value="1"/>
</dbReference>
<dbReference type="EMBL" id="CAXLJM020000003">
    <property type="protein sequence ID" value="CAL8069053.1"/>
    <property type="molecule type" value="Genomic_DNA"/>
</dbReference>
<gene>
    <name evidence="3" type="ORF">ODALV1_LOCUS592</name>
</gene>
<comment type="caution">
    <text evidence="3">The sequence shown here is derived from an EMBL/GenBank/DDBJ whole genome shotgun (WGS) entry which is preliminary data.</text>
</comment>
<sequence>MDEKSIADVFNVVPSEKPDPNVDKPFPEQAMEVVQSVLDPKMLSVRNDDIPFGISPLKRPEGYVPKLKVNTVKRRSKSDQPFYARVNCYLCKSFGHRERHCPVRPVPPPPAVTPVHLMSLDFDEHGQLISKSSTGVSLALGTFALTRRVLWA</sequence>
<dbReference type="InterPro" id="IPR036875">
    <property type="entry name" value="Znf_CCHC_sf"/>
</dbReference>
<keyword evidence="1" id="KW-0862">Zinc</keyword>
<proteinExistence type="predicted"/>
<evidence type="ECO:0000259" key="2">
    <source>
        <dbReference type="PROSITE" id="PS50158"/>
    </source>
</evidence>
<reference evidence="3 4" key="1">
    <citation type="submission" date="2024-08" db="EMBL/GenBank/DDBJ databases">
        <authorList>
            <person name="Cucini C."/>
            <person name="Frati F."/>
        </authorList>
    </citation>
    <scope>NUCLEOTIDE SEQUENCE [LARGE SCALE GENOMIC DNA]</scope>
</reference>
<evidence type="ECO:0000313" key="3">
    <source>
        <dbReference type="EMBL" id="CAL8069053.1"/>
    </source>
</evidence>
<dbReference type="InterPro" id="IPR001878">
    <property type="entry name" value="Znf_CCHC"/>
</dbReference>
<keyword evidence="1" id="KW-0479">Metal-binding</keyword>
<keyword evidence="1" id="KW-0863">Zinc-finger</keyword>
<protein>
    <recommendedName>
        <fullName evidence="2">CCHC-type domain-containing protein</fullName>
    </recommendedName>
</protein>
<feature type="domain" description="CCHC-type" evidence="2">
    <location>
        <begin position="88"/>
        <end position="102"/>
    </location>
</feature>
<organism evidence="3 4">
    <name type="scientific">Orchesella dallaii</name>
    <dbReference type="NCBI Taxonomy" id="48710"/>
    <lineage>
        <taxon>Eukaryota</taxon>
        <taxon>Metazoa</taxon>
        <taxon>Ecdysozoa</taxon>
        <taxon>Arthropoda</taxon>
        <taxon>Hexapoda</taxon>
        <taxon>Collembola</taxon>
        <taxon>Entomobryomorpha</taxon>
        <taxon>Entomobryoidea</taxon>
        <taxon>Orchesellidae</taxon>
        <taxon>Orchesellinae</taxon>
        <taxon>Orchesella</taxon>
    </lineage>
</organism>
<dbReference type="PROSITE" id="PS50158">
    <property type="entry name" value="ZF_CCHC"/>
    <property type="match status" value="1"/>
</dbReference>
<keyword evidence="4" id="KW-1185">Reference proteome</keyword>
<evidence type="ECO:0000313" key="4">
    <source>
        <dbReference type="Proteomes" id="UP001642540"/>
    </source>
</evidence>